<proteinExistence type="inferred from homology"/>
<dbReference type="GO" id="GO:0009279">
    <property type="term" value="C:cell outer membrane"/>
    <property type="evidence" value="ECO:0007669"/>
    <property type="project" value="UniProtKB-SubCell"/>
</dbReference>
<keyword evidence="14" id="KW-0449">Lipoprotein</keyword>
<reference evidence="18 19" key="1">
    <citation type="submission" date="2016-07" db="EMBL/GenBank/DDBJ databases">
        <title>Draft Genome Sequence of Methylobrevis pamukkalensis PK2.</title>
        <authorList>
            <person name="Vasilenko O.V."/>
            <person name="Doronina N.V."/>
            <person name="Shmareva M.N."/>
            <person name="Tarlachkov S.V."/>
            <person name="Mustakhimov I."/>
            <person name="Trotsenko Y.A."/>
        </authorList>
    </citation>
    <scope>NUCLEOTIDE SEQUENCE [LARGE SCALE GENOMIC DNA]</scope>
    <source>
        <strain evidence="18 19">PK2</strain>
    </source>
</reference>
<dbReference type="PANTHER" id="PTHR33619:SF3">
    <property type="entry name" value="POLYSACCHARIDE EXPORT PROTEIN GFCE-RELATED"/>
    <property type="match status" value="1"/>
</dbReference>
<dbReference type="Gene3D" id="3.30.1950.10">
    <property type="entry name" value="wza like domain"/>
    <property type="match status" value="1"/>
</dbReference>
<dbReference type="Proteomes" id="UP000094622">
    <property type="component" value="Unassembled WGS sequence"/>
</dbReference>
<keyword evidence="7 15" id="KW-0732">Signal</keyword>
<dbReference type="GO" id="GO:0046930">
    <property type="term" value="C:pore complex"/>
    <property type="evidence" value="ECO:0007669"/>
    <property type="project" value="UniProtKB-KW"/>
</dbReference>
<sequence length="391" mass="40357">MHFRATVVLTAGLALSACSNLPAEGPSASAIHEDAGKQLPALSAYELVDITPQSLAALQGRTNETFAGNFGGKGGGSIGRIGIGDTVAVTIWEAGTGGLFSGGGQVSAAAAGANSATIPPQMVGSDGAIVVPYAGVVTASGRTTQQVRADIERSLAGKAIEPQVLVNVVKSVGNTVTVTGEVTRGGRIPLSPSGDRLLDVVAEAGGVSVPAHQAFVTLTRRSVTARVPMQKIIDNPRENVLVSAGDVIAISQKTQTFTVFGAAGTHADIPFTSQEMMLSEAIAKAGGLLDNRADPAGVFIYRMEQRTILSRLKPDSQVLASNYGETVPVIYRLDLRAPAGLFMAKQFQVYDKDTIYVANAKLSEIQKFLTLVGTLTQPASTGISLVNAAGN</sequence>
<feature type="domain" description="SLBB" evidence="17">
    <location>
        <begin position="175"/>
        <end position="249"/>
    </location>
</feature>
<keyword evidence="12" id="KW-0564">Palmitate</keyword>
<keyword evidence="5" id="KW-0762">Sugar transport</keyword>
<evidence type="ECO:0000256" key="7">
    <source>
        <dbReference type="ARBA" id="ARBA00022729"/>
    </source>
</evidence>
<evidence type="ECO:0000256" key="11">
    <source>
        <dbReference type="ARBA" id="ARBA00023136"/>
    </source>
</evidence>
<evidence type="ECO:0000256" key="2">
    <source>
        <dbReference type="ARBA" id="ARBA00009450"/>
    </source>
</evidence>
<evidence type="ECO:0000256" key="4">
    <source>
        <dbReference type="ARBA" id="ARBA00022452"/>
    </source>
</evidence>
<keyword evidence="11" id="KW-0472">Membrane</keyword>
<protein>
    <submittedName>
        <fullName evidence="18">Polysaccharide biosynthesis/export protein</fullName>
    </submittedName>
</protein>
<keyword evidence="3" id="KW-0813">Transport</keyword>
<gene>
    <name evidence="18" type="ORF">A6302_01357</name>
</gene>
<evidence type="ECO:0000256" key="1">
    <source>
        <dbReference type="ARBA" id="ARBA00004571"/>
    </source>
</evidence>
<comment type="caution">
    <text evidence="18">The sequence shown here is derived from an EMBL/GenBank/DDBJ whole genome shotgun (WGS) entry which is preliminary data.</text>
</comment>
<dbReference type="InterPro" id="IPR049712">
    <property type="entry name" value="Poly_export"/>
</dbReference>
<name>A0A1E3H740_9HYPH</name>
<evidence type="ECO:0000256" key="12">
    <source>
        <dbReference type="ARBA" id="ARBA00023139"/>
    </source>
</evidence>
<dbReference type="Pfam" id="PF22461">
    <property type="entry name" value="SLBB_2"/>
    <property type="match status" value="2"/>
</dbReference>
<dbReference type="GO" id="GO:0015159">
    <property type="term" value="F:polysaccharide transmembrane transporter activity"/>
    <property type="evidence" value="ECO:0007669"/>
    <property type="project" value="InterPro"/>
</dbReference>
<accession>A0A1E3H740</accession>
<dbReference type="OrthoDB" id="7198507at2"/>
<feature type="domain" description="SLBB" evidence="17">
    <location>
        <begin position="255"/>
        <end position="357"/>
    </location>
</feature>
<keyword evidence="4" id="KW-1134">Transmembrane beta strand</keyword>
<dbReference type="GO" id="GO:0006811">
    <property type="term" value="P:monoatomic ion transport"/>
    <property type="evidence" value="ECO:0007669"/>
    <property type="project" value="UniProtKB-KW"/>
</dbReference>
<feature type="domain" description="Polysaccharide export protein N-terminal" evidence="16">
    <location>
        <begin position="80"/>
        <end position="168"/>
    </location>
</feature>
<evidence type="ECO:0000259" key="17">
    <source>
        <dbReference type="Pfam" id="PF22461"/>
    </source>
</evidence>
<dbReference type="EMBL" id="MCRJ01000024">
    <property type="protein sequence ID" value="ODN71321.1"/>
    <property type="molecule type" value="Genomic_DNA"/>
</dbReference>
<dbReference type="InterPro" id="IPR003715">
    <property type="entry name" value="Poly_export_N"/>
</dbReference>
<dbReference type="Pfam" id="PF02563">
    <property type="entry name" value="Poly_export"/>
    <property type="match status" value="1"/>
</dbReference>
<feature type="chain" id="PRO_5009129014" evidence="15">
    <location>
        <begin position="24"/>
        <end position="391"/>
    </location>
</feature>
<evidence type="ECO:0000256" key="14">
    <source>
        <dbReference type="ARBA" id="ARBA00023288"/>
    </source>
</evidence>
<organism evidence="18 19">
    <name type="scientific">Methylobrevis pamukkalensis</name>
    <dbReference type="NCBI Taxonomy" id="1439726"/>
    <lineage>
        <taxon>Bacteria</taxon>
        <taxon>Pseudomonadati</taxon>
        <taxon>Pseudomonadota</taxon>
        <taxon>Alphaproteobacteria</taxon>
        <taxon>Hyphomicrobiales</taxon>
        <taxon>Pleomorphomonadaceae</taxon>
        <taxon>Methylobrevis</taxon>
    </lineage>
</organism>
<keyword evidence="13" id="KW-0998">Cell outer membrane</keyword>
<evidence type="ECO:0000256" key="3">
    <source>
        <dbReference type="ARBA" id="ARBA00022448"/>
    </source>
</evidence>
<evidence type="ECO:0000313" key="19">
    <source>
        <dbReference type="Proteomes" id="UP000094622"/>
    </source>
</evidence>
<dbReference type="RefSeq" id="WP_069306295.1">
    <property type="nucleotide sequence ID" value="NZ_MCRJ01000024.1"/>
</dbReference>
<evidence type="ECO:0000259" key="16">
    <source>
        <dbReference type="Pfam" id="PF02563"/>
    </source>
</evidence>
<evidence type="ECO:0000256" key="10">
    <source>
        <dbReference type="ARBA" id="ARBA00023114"/>
    </source>
</evidence>
<dbReference type="PANTHER" id="PTHR33619">
    <property type="entry name" value="POLYSACCHARIDE EXPORT PROTEIN GFCE-RELATED"/>
    <property type="match status" value="1"/>
</dbReference>
<evidence type="ECO:0000256" key="8">
    <source>
        <dbReference type="ARBA" id="ARBA00023047"/>
    </source>
</evidence>
<dbReference type="InterPro" id="IPR054765">
    <property type="entry name" value="SLBB_dom"/>
</dbReference>
<comment type="subcellular location">
    <subcellularLocation>
        <location evidence="1">Cell outer membrane</location>
        <topology evidence="1">Multi-pass membrane protein</topology>
    </subcellularLocation>
</comment>
<evidence type="ECO:0000256" key="9">
    <source>
        <dbReference type="ARBA" id="ARBA00023065"/>
    </source>
</evidence>
<keyword evidence="9" id="KW-0406">Ion transport</keyword>
<keyword evidence="6" id="KW-0812">Transmembrane</keyword>
<dbReference type="Gene3D" id="3.10.560.10">
    <property type="entry name" value="Outer membrane lipoprotein wza domain like"/>
    <property type="match status" value="2"/>
</dbReference>
<evidence type="ECO:0000313" key="18">
    <source>
        <dbReference type="EMBL" id="ODN71321.1"/>
    </source>
</evidence>
<evidence type="ECO:0000256" key="13">
    <source>
        <dbReference type="ARBA" id="ARBA00023237"/>
    </source>
</evidence>
<dbReference type="PROSITE" id="PS51257">
    <property type="entry name" value="PROKAR_LIPOPROTEIN"/>
    <property type="match status" value="1"/>
</dbReference>
<feature type="signal peptide" evidence="15">
    <location>
        <begin position="1"/>
        <end position="23"/>
    </location>
</feature>
<comment type="similarity">
    <text evidence="2">Belongs to the BexD/CtrA/VexA family.</text>
</comment>
<evidence type="ECO:0000256" key="5">
    <source>
        <dbReference type="ARBA" id="ARBA00022597"/>
    </source>
</evidence>
<evidence type="ECO:0000256" key="6">
    <source>
        <dbReference type="ARBA" id="ARBA00022692"/>
    </source>
</evidence>
<keyword evidence="8" id="KW-0625">Polysaccharide transport</keyword>
<keyword evidence="19" id="KW-1185">Reference proteome</keyword>
<keyword evidence="10" id="KW-0626">Porin</keyword>
<dbReference type="GO" id="GO:0015288">
    <property type="term" value="F:porin activity"/>
    <property type="evidence" value="ECO:0007669"/>
    <property type="project" value="UniProtKB-KW"/>
</dbReference>
<dbReference type="AlphaFoldDB" id="A0A1E3H740"/>
<evidence type="ECO:0000256" key="15">
    <source>
        <dbReference type="SAM" id="SignalP"/>
    </source>
</evidence>